<reference evidence="1" key="1">
    <citation type="journal article" date="2023" name="Plant J.">
        <title>Genome sequences and population genomics provide insights into the demographic history, inbreeding, and mutation load of two 'living fossil' tree species of Dipteronia.</title>
        <authorList>
            <person name="Feng Y."/>
            <person name="Comes H.P."/>
            <person name="Chen J."/>
            <person name="Zhu S."/>
            <person name="Lu R."/>
            <person name="Zhang X."/>
            <person name="Li P."/>
            <person name="Qiu J."/>
            <person name="Olsen K.M."/>
            <person name="Qiu Y."/>
        </authorList>
    </citation>
    <scope>NUCLEOTIDE SEQUENCE</scope>
    <source>
        <strain evidence="1">NBL</strain>
    </source>
</reference>
<organism evidence="1 2">
    <name type="scientific">Dipteronia sinensis</name>
    <dbReference type="NCBI Taxonomy" id="43782"/>
    <lineage>
        <taxon>Eukaryota</taxon>
        <taxon>Viridiplantae</taxon>
        <taxon>Streptophyta</taxon>
        <taxon>Embryophyta</taxon>
        <taxon>Tracheophyta</taxon>
        <taxon>Spermatophyta</taxon>
        <taxon>Magnoliopsida</taxon>
        <taxon>eudicotyledons</taxon>
        <taxon>Gunneridae</taxon>
        <taxon>Pentapetalae</taxon>
        <taxon>rosids</taxon>
        <taxon>malvids</taxon>
        <taxon>Sapindales</taxon>
        <taxon>Sapindaceae</taxon>
        <taxon>Hippocastanoideae</taxon>
        <taxon>Acereae</taxon>
        <taxon>Dipteronia</taxon>
    </lineage>
</organism>
<dbReference type="Proteomes" id="UP001281410">
    <property type="component" value="Unassembled WGS sequence"/>
</dbReference>
<proteinExistence type="predicted"/>
<name>A0AAD9ZCL5_9ROSI</name>
<evidence type="ECO:0000313" key="2">
    <source>
        <dbReference type="Proteomes" id="UP001281410"/>
    </source>
</evidence>
<gene>
    <name evidence="1" type="ORF">Dsin_032672</name>
</gene>
<sequence>MVCIGVHETRDSKPNSLLAILPSHASSMIITNEVHQAAHLGQGIPKEDQGIGAEEMSWRCIFARIVSIKELNIEDIAIELRNLYLEKVRQNPQGPSLPFVEMWVGRFIMQEYYDLYLKDHYPIDEDDDDDED</sequence>
<comment type="caution">
    <text evidence="1">The sequence shown here is derived from an EMBL/GenBank/DDBJ whole genome shotgun (WGS) entry which is preliminary data.</text>
</comment>
<accession>A0AAD9ZCL5</accession>
<dbReference type="AlphaFoldDB" id="A0AAD9ZCL5"/>
<dbReference type="EMBL" id="JANJYJ010000610">
    <property type="protein sequence ID" value="KAK3173861.1"/>
    <property type="molecule type" value="Genomic_DNA"/>
</dbReference>
<keyword evidence="2" id="KW-1185">Reference proteome</keyword>
<evidence type="ECO:0000313" key="1">
    <source>
        <dbReference type="EMBL" id="KAK3173861.1"/>
    </source>
</evidence>
<protein>
    <submittedName>
        <fullName evidence="1">Uncharacterized protein</fullName>
    </submittedName>
</protein>